<evidence type="ECO:0000313" key="3">
    <source>
        <dbReference type="Proteomes" id="UP000274756"/>
    </source>
</evidence>
<reference evidence="1 3" key="2">
    <citation type="submission" date="2018-11" db="EMBL/GenBank/DDBJ databases">
        <authorList>
            <consortium name="Pathogen Informatics"/>
        </authorList>
    </citation>
    <scope>NUCLEOTIDE SEQUENCE [LARGE SCALE GENOMIC DNA]</scope>
</reference>
<evidence type="ECO:0000313" key="4">
    <source>
        <dbReference type="WBParaSite" id="DME_0000948001-mRNA-1"/>
    </source>
</evidence>
<dbReference type="Proteomes" id="UP000038040">
    <property type="component" value="Unplaced"/>
</dbReference>
<evidence type="ECO:0000313" key="1">
    <source>
        <dbReference type="EMBL" id="VDN53184.1"/>
    </source>
</evidence>
<sequence length="131" mass="15570">MTMTRKNFLLQLLSTSLPKNDMVIIERDWNACVGYDAAVVNSVIGTYEIEKLIDERDKNRYWNDMDLRMETIVHSVDNRKLFLLHKALWLEERSMKWYDNDLPVKTIKVCLITWRGRETKLNHAICCRGYS</sequence>
<gene>
    <name evidence="1" type="ORF">DME_LOCUS3157</name>
</gene>
<proteinExistence type="predicted"/>
<dbReference type="AlphaFoldDB" id="A0A0N4UNJ7"/>
<dbReference type="OrthoDB" id="6265509at2759"/>
<accession>A0A0N4UNJ7</accession>
<keyword evidence="3" id="KW-1185">Reference proteome</keyword>
<dbReference type="EMBL" id="UYYG01000109">
    <property type="protein sequence ID" value="VDN53184.1"/>
    <property type="molecule type" value="Genomic_DNA"/>
</dbReference>
<reference evidence="4" key="1">
    <citation type="submission" date="2017-02" db="UniProtKB">
        <authorList>
            <consortium name="WormBaseParasite"/>
        </authorList>
    </citation>
    <scope>IDENTIFICATION</scope>
</reference>
<name>A0A0N4UNJ7_DRAME</name>
<evidence type="ECO:0000313" key="2">
    <source>
        <dbReference type="Proteomes" id="UP000038040"/>
    </source>
</evidence>
<dbReference type="WBParaSite" id="DME_0000948001-mRNA-1">
    <property type="protein sequence ID" value="DME_0000948001-mRNA-1"/>
    <property type="gene ID" value="DME_0000948001"/>
</dbReference>
<dbReference type="Proteomes" id="UP000274756">
    <property type="component" value="Unassembled WGS sequence"/>
</dbReference>
<protein>
    <submittedName>
        <fullName evidence="4">START domain-containing protein</fullName>
    </submittedName>
</protein>
<organism evidence="2 4">
    <name type="scientific">Dracunculus medinensis</name>
    <name type="common">Guinea worm</name>
    <dbReference type="NCBI Taxonomy" id="318479"/>
    <lineage>
        <taxon>Eukaryota</taxon>
        <taxon>Metazoa</taxon>
        <taxon>Ecdysozoa</taxon>
        <taxon>Nematoda</taxon>
        <taxon>Chromadorea</taxon>
        <taxon>Rhabditida</taxon>
        <taxon>Spirurina</taxon>
        <taxon>Dracunculoidea</taxon>
        <taxon>Dracunculidae</taxon>
        <taxon>Dracunculus</taxon>
    </lineage>
</organism>